<reference evidence="1 2" key="1">
    <citation type="submission" date="2014-06" db="EMBL/GenBank/DDBJ databases">
        <title>Draft genome sequence of Bacillus manliponensis JCM 15802 (MCCC 1A00708).</title>
        <authorList>
            <person name="Lai Q."/>
            <person name="Liu Y."/>
            <person name="Shao Z."/>
        </authorList>
    </citation>
    <scope>NUCLEOTIDE SEQUENCE [LARGE SCALE GENOMIC DNA]</scope>
    <source>
        <strain evidence="1 2">JCM 15802</strain>
    </source>
</reference>
<keyword evidence="2" id="KW-1185">Reference proteome</keyword>
<dbReference type="STRING" id="574376.BAMA_18445"/>
<gene>
    <name evidence="1" type="ORF">BAMA_18445</name>
</gene>
<proteinExistence type="predicted"/>
<dbReference type="RefSeq" id="WP_034644220.1">
    <property type="nucleotide sequence ID" value="NZ_CBCSJC010000039.1"/>
</dbReference>
<comment type="caution">
    <text evidence="1">The sequence shown here is derived from an EMBL/GenBank/DDBJ whole genome shotgun (WGS) entry which is preliminary data.</text>
</comment>
<dbReference type="OrthoDB" id="2676127at2"/>
<organism evidence="1 2">
    <name type="scientific">Bacillus manliponensis</name>
    <dbReference type="NCBI Taxonomy" id="574376"/>
    <lineage>
        <taxon>Bacteria</taxon>
        <taxon>Bacillati</taxon>
        <taxon>Bacillota</taxon>
        <taxon>Bacilli</taxon>
        <taxon>Bacillales</taxon>
        <taxon>Bacillaceae</taxon>
        <taxon>Bacillus</taxon>
        <taxon>Bacillus cereus group</taxon>
    </lineage>
</organism>
<dbReference type="eggNOG" id="ENOG5031KTQ">
    <property type="taxonomic scope" value="Bacteria"/>
</dbReference>
<sequence length="231" mass="26505">MSEQRKSLYIANFNCTFGKDDKPMLDYFQEIVMPAFQLPKKRESEGNKYFFEKVRLIMTQGSIMLGGLLVKSTKLEVKSLYIEGEGLKSTDESYPSAPYSYFLINLQNHRMVIVKNQKGSPSLGNFSATASFLLKDYIREFNKGVEEKEEKLPMANLNVVAIPSEDVIRKELKKVKKIKEVVLRFYPLNGDIDGKKIFSYWRDELKELGSKSGFTQINTPGNKEKVVERVS</sequence>
<evidence type="ECO:0000313" key="2">
    <source>
        <dbReference type="Proteomes" id="UP000027822"/>
    </source>
</evidence>
<evidence type="ECO:0000313" key="1">
    <source>
        <dbReference type="EMBL" id="KEK17121.1"/>
    </source>
</evidence>
<dbReference type="AlphaFoldDB" id="A0A073JSE2"/>
<accession>A0A073JSE2</accession>
<dbReference type="Proteomes" id="UP000027822">
    <property type="component" value="Unassembled WGS sequence"/>
</dbReference>
<protein>
    <submittedName>
        <fullName evidence="1">Uncharacterized protein</fullName>
    </submittedName>
</protein>
<dbReference type="EMBL" id="JOTN01000045">
    <property type="protein sequence ID" value="KEK17121.1"/>
    <property type="molecule type" value="Genomic_DNA"/>
</dbReference>
<name>A0A073JSE2_9BACI</name>